<sequence>MPRAGRDAEGLPGQVSPWTVSPDGGRPDGRACSHLAALPDAPRTPDEVCGPCRARGWSWVRLRWCAACGHVGCCDSSRGRHAYAHHVRTGHPVVLSLAPDESWAWCFVDEVFLVRRVP</sequence>
<dbReference type="RefSeq" id="WP_229334226.1">
    <property type="nucleotide sequence ID" value="NZ_JAINUL010000001.1"/>
</dbReference>
<dbReference type="Gene3D" id="3.30.40.10">
    <property type="entry name" value="Zinc/RING finger domain, C3HC4 (zinc finger)"/>
    <property type="match status" value="1"/>
</dbReference>
<keyword evidence="4" id="KW-1185">Reference proteome</keyword>
<dbReference type="SUPFAM" id="SSF57850">
    <property type="entry name" value="RING/U-box"/>
    <property type="match status" value="1"/>
</dbReference>
<feature type="domain" description="UBP-type" evidence="2">
    <location>
        <begin position="30"/>
        <end position="118"/>
    </location>
</feature>
<evidence type="ECO:0000313" key="4">
    <source>
        <dbReference type="Proteomes" id="UP001520654"/>
    </source>
</evidence>
<feature type="region of interest" description="Disordered" evidence="1">
    <location>
        <begin position="1"/>
        <end position="27"/>
    </location>
</feature>
<reference evidence="3 4" key="1">
    <citation type="submission" date="2021-08" db="EMBL/GenBank/DDBJ databases">
        <title>Genomic Architecture of Streptomyces flavotricini NGL1 and Streptomyces erythrochromogenes HMS4 With Differential Plant Beneficial attributes and laccase production capabilities.</title>
        <authorList>
            <person name="Salwan R."/>
            <person name="Kaur R."/>
            <person name="Sharma V."/>
        </authorList>
    </citation>
    <scope>NUCLEOTIDE SEQUENCE [LARGE SCALE GENOMIC DNA]</scope>
    <source>
        <strain evidence="3 4">NGL1</strain>
    </source>
</reference>
<dbReference type="Pfam" id="PF02148">
    <property type="entry name" value="zf-UBP"/>
    <property type="match status" value="1"/>
</dbReference>
<dbReference type="InterPro" id="IPR013083">
    <property type="entry name" value="Znf_RING/FYVE/PHD"/>
</dbReference>
<comment type="caution">
    <text evidence="3">The sequence shown here is derived from an EMBL/GenBank/DDBJ whole genome shotgun (WGS) entry which is preliminary data.</text>
</comment>
<dbReference type="Proteomes" id="UP001520654">
    <property type="component" value="Unassembled WGS sequence"/>
</dbReference>
<name>A0ABS8DXJ2_9ACTN</name>
<gene>
    <name evidence="3" type="ORF">K7B10_01980</name>
</gene>
<evidence type="ECO:0000256" key="1">
    <source>
        <dbReference type="SAM" id="MobiDB-lite"/>
    </source>
</evidence>
<dbReference type="InterPro" id="IPR001607">
    <property type="entry name" value="Znf_UBP"/>
</dbReference>
<protein>
    <submittedName>
        <fullName evidence="3">UBP-type zinc finger domain-containing protein</fullName>
    </submittedName>
</protein>
<evidence type="ECO:0000313" key="3">
    <source>
        <dbReference type="EMBL" id="MCC0093581.1"/>
    </source>
</evidence>
<proteinExistence type="predicted"/>
<evidence type="ECO:0000259" key="2">
    <source>
        <dbReference type="PROSITE" id="PS50271"/>
    </source>
</evidence>
<organism evidence="3 4">
    <name type="scientific">Streptomyces flavotricini</name>
    <dbReference type="NCBI Taxonomy" id="66888"/>
    <lineage>
        <taxon>Bacteria</taxon>
        <taxon>Bacillati</taxon>
        <taxon>Actinomycetota</taxon>
        <taxon>Actinomycetes</taxon>
        <taxon>Kitasatosporales</taxon>
        <taxon>Streptomycetaceae</taxon>
        <taxon>Streptomyces</taxon>
    </lineage>
</organism>
<accession>A0ABS8DXJ2</accession>
<dbReference type="PROSITE" id="PS50271">
    <property type="entry name" value="ZF_UBP"/>
    <property type="match status" value="1"/>
</dbReference>
<dbReference type="EMBL" id="JAINUL010000001">
    <property type="protein sequence ID" value="MCC0093581.1"/>
    <property type="molecule type" value="Genomic_DNA"/>
</dbReference>